<name>A0ABQ5ITZ9_9ASTR</name>
<reference evidence="1" key="2">
    <citation type="submission" date="2022-01" db="EMBL/GenBank/DDBJ databases">
        <authorList>
            <person name="Yamashiro T."/>
            <person name="Shiraishi A."/>
            <person name="Satake H."/>
            <person name="Nakayama K."/>
        </authorList>
    </citation>
    <scope>NUCLEOTIDE SEQUENCE</scope>
</reference>
<accession>A0ABQ5ITZ9</accession>
<keyword evidence="2" id="KW-1185">Reference proteome</keyword>
<organism evidence="1 2">
    <name type="scientific">Tanacetum coccineum</name>
    <dbReference type="NCBI Taxonomy" id="301880"/>
    <lineage>
        <taxon>Eukaryota</taxon>
        <taxon>Viridiplantae</taxon>
        <taxon>Streptophyta</taxon>
        <taxon>Embryophyta</taxon>
        <taxon>Tracheophyta</taxon>
        <taxon>Spermatophyta</taxon>
        <taxon>Magnoliopsida</taxon>
        <taxon>eudicotyledons</taxon>
        <taxon>Gunneridae</taxon>
        <taxon>Pentapetalae</taxon>
        <taxon>asterids</taxon>
        <taxon>campanulids</taxon>
        <taxon>Asterales</taxon>
        <taxon>Asteraceae</taxon>
        <taxon>Asteroideae</taxon>
        <taxon>Anthemideae</taxon>
        <taxon>Anthemidinae</taxon>
        <taxon>Tanacetum</taxon>
    </lineage>
</organism>
<gene>
    <name evidence="1" type="ORF">Tco_1114022</name>
</gene>
<protein>
    <submittedName>
        <fullName evidence="1">Uncharacterized protein</fullName>
    </submittedName>
</protein>
<sequence>MVSHTNRGYQIEAFIERVPWITKDDIASPSLKTYVSLMDSGAQNDVFHLQTPIFIIKALYMFQWLVSLNWIPSGKPPELCHETVMCSQFPVHQSLHTVSASLSACLSLQWNTMIQLVCTSSSFSFDASSPLTCFGFPAFLCIVANPCS</sequence>
<dbReference type="Proteomes" id="UP001151760">
    <property type="component" value="Unassembled WGS sequence"/>
</dbReference>
<comment type="caution">
    <text evidence="1">The sequence shown here is derived from an EMBL/GenBank/DDBJ whole genome shotgun (WGS) entry which is preliminary data.</text>
</comment>
<evidence type="ECO:0000313" key="1">
    <source>
        <dbReference type="EMBL" id="GJU03684.1"/>
    </source>
</evidence>
<dbReference type="EMBL" id="BQNB010021178">
    <property type="protein sequence ID" value="GJU03684.1"/>
    <property type="molecule type" value="Genomic_DNA"/>
</dbReference>
<proteinExistence type="predicted"/>
<reference evidence="1" key="1">
    <citation type="journal article" date="2022" name="Int. J. Mol. Sci.">
        <title>Draft Genome of Tanacetum Coccineum: Genomic Comparison of Closely Related Tanacetum-Family Plants.</title>
        <authorList>
            <person name="Yamashiro T."/>
            <person name="Shiraishi A."/>
            <person name="Nakayama K."/>
            <person name="Satake H."/>
        </authorList>
    </citation>
    <scope>NUCLEOTIDE SEQUENCE</scope>
</reference>
<evidence type="ECO:0000313" key="2">
    <source>
        <dbReference type="Proteomes" id="UP001151760"/>
    </source>
</evidence>